<name>E0VTS3_PEDHC</name>
<sequence>MFARILLKDNGEAELRAKKSLNCEKRKNYKFDIAAVGCSGEISDNATVHISVVDINEYPPTFIEPSYVKQVDEGRLYNEIVRVEATDRDCTPKFGDVCKYEILTSDQPFTIDNEGAIRNTEPLDYERSHNHILSVVAYDCGMRQSLPVMVTIKVNRVCKLGWKGIPERIDYAPGTGREDLLPDASLELCEIPCTVSKVLTRISLATSHIGKGCDRDTYSVQSQRKLCGANKKSVDLLPSPGLGTEWTKPLPTDEGRESDEIFEFDGSTTAVAIPKDVVDHNLSTVFTISAWLKHKHIPNQEKHVKEHVVCSADDHKMNRHHFAVFIRNCRLILLLRRDFSEGDLNIFRPAEWRWKIPQVCDNEWHHYAISVKFPQVDLYLDGQLFKTEKKNPEIIDDWPLHLTKGINTTLTVGACWQGKGGRHRPPTITNFNVEYFLGYIAGLSILLGENEKSEVLSCLHKCKETLEVPSVKLLEPGMELITNSDLTELSIEGNNKTNLETLIRKVGYINSREFPTPGRRNIHIMTQVTCDKNHVVKIPPVESYVMVLQPQTPTIEINGTSNIAREYEDFREGVRVFTDIHITVGTTSKHEKVWRQGEPMSVIEKKLDSCTVSVYPSLNPDHETLTLPENMVSQLGITAKVNKDGAVLRHIQYTNRKPAYYLNRVFKLICTELNGRFTSNEYVQTLTVIHPRVPAATTKPPANEKYIHDRTQAVVAGGSESIPSFFTFSSHAVTIIIVVCVGFLLFMIVLGVIRIRAAHHQNTVQEISDTEMAWDDSALTITVNPMEVSLGRRIRDSFFLCPTLTNCVFFFFFFFWHRKWTAETTDLATRVGKCWITTTISVPRIRNVAWIQATTRVLRLLARV</sequence>
<dbReference type="InParanoid" id="E0VTS3"/>
<keyword evidence="3" id="KW-0732">Signal</keyword>
<dbReference type="RefSeq" id="XP_002429517.1">
    <property type="nucleotide sequence ID" value="XM_002429472.1"/>
</dbReference>
<evidence type="ECO:0000259" key="16">
    <source>
        <dbReference type="PROSITE" id="PS50268"/>
    </source>
</evidence>
<organism>
    <name type="scientific">Pediculus humanus subsp. corporis</name>
    <name type="common">Body louse</name>
    <dbReference type="NCBI Taxonomy" id="121224"/>
    <lineage>
        <taxon>Eukaryota</taxon>
        <taxon>Metazoa</taxon>
        <taxon>Ecdysozoa</taxon>
        <taxon>Arthropoda</taxon>
        <taxon>Hexapoda</taxon>
        <taxon>Insecta</taxon>
        <taxon>Pterygota</taxon>
        <taxon>Neoptera</taxon>
        <taxon>Paraneoptera</taxon>
        <taxon>Psocodea</taxon>
        <taxon>Troctomorpha</taxon>
        <taxon>Phthiraptera</taxon>
        <taxon>Anoplura</taxon>
        <taxon>Pediculidae</taxon>
        <taxon>Pediculus</taxon>
    </lineage>
</organism>
<protein>
    <submittedName>
        <fullName evidence="17">Calsyntenin-1, putative</fullName>
    </submittedName>
</protein>
<dbReference type="EnsemblMetazoa" id="PHUM437570-RA">
    <property type="protein sequence ID" value="PHUM437570-PA"/>
    <property type="gene ID" value="PHUM437570"/>
</dbReference>
<feature type="domain" description="Cadherin" evidence="16">
    <location>
        <begin position="8"/>
        <end position="62"/>
    </location>
</feature>
<dbReference type="KEGG" id="phu:Phum_PHUM437570"/>
<feature type="transmembrane region" description="Helical" evidence="15">
    <location>
        <begin position="798"/>
        <end position="816"/>
    </location>
</feature>
<gene>
    <name evidence="18" type="primary">8230588</name>
    <name evidence="17" type="ORF">Phum_PHUM437570</name>
</gene>
<evidence type="ECO:0000256" key="5">
    <source>
        <dbReference type="ARBA" id="ARBA00022837"/>
    </source>
</evidence>
<keyword evidence="19" id="KW-1185">Reference proteome</keyword>
<evidence type="ECO:0000256" key="9">
    <source>
        <dbReference type="ARBA" id="ARBA00023136"/>
    </source>
</evidence>
<evidence type="ECO:0000313" key="19">
    <source>
        <dbReference type="Proteomes" id="UP000009046"/>
    </source>
</evidence>
<evidence type="ECO:0000256" key="8">
    <source>
        <dbReference type="ARBA" id="ARBA00023018"/>
    </source>
</evidence>
<dbReference type="HOGENOM" id="CLU_008904_0_0_1"/>
<evidence type="ECO:0000256" key="4">
    <source>
        <dbReference type="ARBA" id="ARBA00022737"/>
    </source>
</evidence>
<dbReference type="GO" id="GO:0045211">
    <property type="term" value="C:postsynaptic membrane"/>
    <property type="evidence" value="ECO:0007669"/>
    <property type="project" value="UniProtKB-SubCell"/>
</dbReference>
<evidence type="ECO:0000256" key="3">
    <source>
        <dbReference type="ARBA" id="ARBA00022729"/>
    </source>
</evidence>
<feature type="transmembrane region" description="Helical" evidence="15">
    <location>
        <begin position="732"/>
        <end position="753"/>
    </location>
</feature>
<keyword evidence="10" id="KW-0325">Glycoprotein</keyword>
<keyword evidence="7 15" id="KW-1133">Transmembrane helix</keyword>
<reference evidence="18" key="3">
    <citation type="submission" date="2021-02" db="UniProtKB">
        <authorList>
            <consortium name="EnsemblMetazoa"/>
        </authorList>
    </citation>
    <scope>IDENTIFICATION</scope>
    <source>
        <strain evidence="18">USDA</strain>
    </source>
</reference>
<evidence type="ECO:0000256" key="14">
    <source>
        <dbReference type="PROSITE-ProRule" id="PRU00043"/>
    </source>
</evidence>
<proteinExistence type="inferred from homology"/>
<dbReference type="CDD" id="cd11304">
    <property type="entry name" value="Cadherin_repeat"/>
    <property type="match status" value="2"/>
</dbReference>
<dbReference type="OrthoDB" id="10012272at2759"/>
<keyword evidence="6" id="KW-0130">Cell adhesion</keyword>
<comment type="similarity">
    <text evidence="13">Belongs to the calsyntenin family.</text>
</comment>
<evidence type="ECO:0000256" key="13">
    <source>
        <dbReference type="ARBA" id="ARBA00035015"/>
    </source>
</evidence>
<dbReference type="EMBL" id="DS235772">
    <property type="protein sequence ID" value="EEB16779.1"/>
    <property type="molecule type" value="Genomic_DNA"/>
</dbReference>
<dbReference type="SUPFAM" id="SSF49899">
    <property type="entry name" value="Concanavalin A-like lectins/glucanases"/>
    <property type="match status" value="1"/>
</dbReference>
<keyword evidence="9 15" id="KW-0472">Membrane</keyword>
<dbReference type="EMBL" id="AAZO01005345">
    <property type="status" value="NOT_ANNOTATED_CDS"/>
    <property type="molecule type" value="Genomic_DNA"/>
</dbReference>
<dbReference type="InterPro" id="IPR013320">
    <property type="entry name" value="ConA-like_dom_sf"/>
</dbReference>
<evidence type="ECO:0000256" key="2">
    <source>
        <dbReference type="ARBA" id="ARBA00022692"/>
    </source>
</evidence>
<keyword evidence="4" id="KW-0677">Repeat</keyword>
<dbReference type="CTD" id="8230588"/>
<dbReference type="Proteomes" id="UP000009046">
    <property type="component" value="Unassembled WGS sequence"/>
</dbReference>
<dbReference type="PANTHER" id="PTHR14139">
    <property type="entry name" value="CALSYNTENIN"/>
    <property type="match status" value="1"/>
</dbReference>
<dbReference type="Pfam" id="PF19699">
    <property type="entry name" value="CLSTN_C"/>
    <property type="match status" value="1"/>
</dbReference>
<reference evidence="17" key="1">
    <citation type="submission" date="2007-04" db="EMBL/GenBank/DDBJ databases">
        <title>Annotation of Pediculus humanus corporis strain USDA.</title>
        <authorList>
            <person name="Kirkness E."/>
            <person name="Hannick L."/>
            <person name="Hass B."/>
            <person name="Bruggner R."/>
            <person name="Lawson D."/>
            <person name="Bidwell S."/>
            <person name="Joardar V."/>
            <person name="Caler E."/>
            <person name="Walenz B."/>
            <person name="Inman J."/>
            <person name="Schobel S."/>
            <person name="Galinsky K."/>
            <person name="Amedeo P."/>
            <person name="Strausberg R."/>
        </authorList>
    </citation>
    <scope>NUCLEOTIDE SEQUENCE</scope>
    <source>
        <strain evidence="17">USDA</strain>
    </source>
</reference>
<dbReference type="Gene3D" id="2.60.120.200">
    <property type="match status" value="1"/>
</dbReference>
<dbReference type="PRINTS" id="PR00205">
    <property type="entry name" value="CADHERIN"/>
</dbReference>
<dbReference type="GO" id="GO:0050806">
    <property type="term" value="P:positive regulation of synaptic transmission"/>
    <property type="evidence" value="ECO:0007669"/>
    <property type="project" value="TreeGrafter"/>
</dbReference>
<dbReference type="GO" id="GO:0009986">
    <property type="term" value="C:cell surface"/>
    <property type="evidence" value="ECO:0007669"/>
    <property type="project" value="TreeGrafter"/>
</dbReference>
<evidence type="ECO:0000256" key="6">
    <source>
        <dbReference type="ARBA" id="ARBA00022889"/>
    </source>
</evidence>
<dbReference type="AlphaFoldDB" id="E0VTS3"/>
<dbReference type="FunFam" id="2.60.40.60:FF:000025">
    <property type="entry name" value="Calsyntenin 1"/>
    <property type="match status" value="1"/>
</dbReference>
<dbReference type="GO" id="GO:0007156">
    <property type="term" value="P:homophilic cell adhesion via plasma membrane adhesion molecules"/>
    <property type="evidence" value="ECO:0007669"/>
    <property type="project" value="InterPro"/>
</dbReference>
<dbReference type="Pfam" id="PF00028">
    <property type="entry name" value="Cadherin"/>
    <property type="match status" value="1"/>
</dbReference>
<dbReference type="SMART" id="SM00112">
    <property type="entry name" value="CA"/>
    <property type="match status" value="1"/>
</dbReference>
<keyword evidence="1" id="KW-1003">Cell membrane</keyword>
<keyword evidence="11" id="KW-0628">Postsynaptic cell membrane</keyword>
<dbReference type="PROSITE" id="PS50268">
    <property type="entry name" value="CADHERIN_2"/>
    <property type="match status" value="2"/>
</dbReference>
<dbReference type="GeneID" id="8230588"/>
<evidence type="ECO:0000256" key="1">
    <source>
        <dbReference type="ARBA" id="ARBA00022475"/>
    </source>
</evidence>
<keyword evidence="2 15" id="KW-0812">Transmembrane</keyword>
<comment type="subcellular location">
    <subcellularLocation>
        <location evidence="12">Postsynaptic cell membrane</location>
        <topology evidence="12">Single-pass type I membrane protein</topology>
    </subcellularLocation>
</comment>
<evidence type="ECO:0000256" key="11">
    <source>
        <dbReference type="ARBA" id="ARBA00023257"/>
    </source>
</evidence>
<evidence type="ECO:0000256" key="15">
    <source>
        <dbReference type="SAM" id="Phobius"/>
    </source>
</evidence>
<dbReference type="OMA" id="CWQGSDN"/>
<dbReference type="GO" id="GO:0051965">
    <property type="term" value="P:positive regulation of synapse assembly"/>
    <property type="evidence" value="ECO:0007669"/>
    <property type="project" value="TreeGrafter"/>
</dbReference>
<dbReference type="FunCoup" id="E0VTS3">
    <property type="interactions" value="245"/>
</dbReference>
<dbReference type="InterPro" id="IPR002126">
    <property type="entry name" value="Cadherin-like_dom"/>
</dbReference>
<dbReference type="PANTHER" id="PTHR14139:SF2">
    <property type="entry name" value="CALSYNTENIN-1"/>
    <property type="match status" value="1"/>
</dbReference>
<evidence type="ECO:0000256" key="12">
    <source>
        <dbReference type="ARBA" id="ARBA00035006"/>
    </source>
</evidence>
<dbReference type="GO" id="GO:0005509">
    <property type="term" value="F:calcium ion binding"/>
    <property type="evidence" value="ECO:0007669"/>
    <property type="project" value="UniProtKB-UniRule"/>
</dbReference>
<dbReference type="FunFam" id="2.60.120.200:FF:000249">
    <property type="entry name" value="Calsyntenin-1, isoform C"/>
    <property type="match status" value="1"/>
</dbReference>
<keyword evidence="8" id="KW-0770">Synapse</keyword>
<accession>E0VTS3</accession>
<dbReference type="Gene3D" id="2.60.40.60">
    <property type="entry name" value="Cadherins"/>
    <property type="match status" value="2"/>
</dbReference>
<evidence type="ECO:0000313" key="18">
    <source>
        <dbReference type="EnsemblMetazoa" id="PHUM437570-PA"/>
    </source>
</evidence>
<evidence type="ECO:0000256" key="7">
    <source>
        <dbReference type="ARBA" id="ARBA00022989"/>
    </source>
</evidence>
<dbReference type="SUPFAM" id="SSF49313">
    <property type="entry name" value="Cadherin-like"/>
    <property type="match status" value="1"/>
</dbReference>
<keyword evidence="5 14" id="KW-0106">Calcium</keyword>
<feature type="domain" description="Cadherin" evidence="16">
    <location>
        <begin position="63"/>
        <end position="168"/>
    </location>
</feature>
<evidence type="ECO:0000256" key="10">
    <source>
        <dbReference type="ARBA" id="ARBA00023180"/>
    </source>
</evidence>
<evidence type="ECO:0000313" key="17">
    <source>
        <dbReference type="EMBL" id="EEB16779.1"/>
    </source>
</evidence>
<dbReference type="InterPro" id="IPR045588">
    <property type="entry name" value="CLSTN_C"/>
</dbReference>
<dbReference type="STRING" id="121224.E0VTS3"/>
<reference evidence="17" key="2">
    <citation type="submission" date="2007-04" db="EMBL/GenBank/DDBJ databases">
        <title>The genome of the human body louse.</title>
        <authorList>
            <consortium name="The Human Body Louse Genome Consortium"/>
            <person name="Kirkness E."/>
            <person name="Walenz B."/>
            <person name="Hass B."/>
            <person name="Bruggner R."/>
            <person name="Strausberg R."/>
        </authorList>
    </citation>
    <scope>NUCLEOTIDE SEQUENCE</scope>
    <source>
        <strain evidence="17">USDA</strain>
    </source>
</reference>
<dbReference type="VEuPathDB" id="VectorBase:PHUM437570"/>
<dbReference type="InterPro" id="IPR015919">
    <property type="entry name" value="Cadherin-like_sf"/>
</dbReference>
<dbReference type="eggNOG" id="KOG1834">
    <property type="taxonomic scope" value="Eukaryota"/>
</dbReference>